<dbReference type="Gene3D" id="2.170.190.11">
    <property type="entry name" value="Molybdopterin biosynthesis moea protein, domain 3"/>
    <property type="match status" value="1"/>
</dbReference>
<dbReference type="FunFam" id="3.40.980.10:FF:000004">
    <property type="entry name" value="Molybdopterin molybdenumtransferase"/>
    <property type="match status" value="1"/>
</dbReference>
<comment type="function">
    <text evidence="2 11">Catalyzes the insertion of molybdate into adenylated molybdopterin with the concomitant release of AMP.</text>
</comment>
<dbReference type="InterPro" id="IPR005111">
    <property type="entry name" value="MoeA_C_domain_IV"/>
</dbReference>
<dbReference type="InterPro" id="IPR005110">
    <property type="entry name" value="MoeA_linker/N"/>
</dbReference>
<keyword evidence="9 11" id="KW-0501">Molybdenum cofactor biosynthesis</keyword>
<dbReference type="NCBIfam" id="TIGR00177">
    <property type="entry name" value="molyb_syn"/>
    <property type="match status" value="1"/>
</dbReference>
<evidence type="ECO:0000256" key="9">
    <source>
        <dbReference type="ARBA" id="ARBA00023150"/>
    </source>
</evidence>
<dbReference type="InterPro" id="IPR036135">
    <property type="entry name" value="MoeA_linker/N_sf"/>
</dbReference>
<dbReference type="CDD" id="cd00887">
    <property type="entry name" value="MoeA"/>
    <property type="match status" value="1"/>
</dbReference>
<dbReference type="SUPFAM" id="SSF53218">
    <property type="entry name" value="Molybdenum cofactor biosynthesis proteins"/>
    <property type="match status" value="1"/>
</dbReference>
<evidence type="ECO:0000256" key="10">
    <source>
        <dbReference type="ARBA" id="ARBA00047317"/>
    </source>
</evidence>
<dbReference type="PANTHER" id="PTHR10192">
    <property type="entry name" value="MOLYBDOPTERIN BIOSYNTHESIS PROTEIN"/>
    <property type="match status" value="1"/>
</dbReference>
<dbReference type="PANTHER" id="PTHR10192:SF5">
    <property type="entry name" value="GEPHYRIN"/>
    <property type="match status" value="1"/>
</dbReference>
<accession>A0AB39UZZ0</accession>
<dbReference type="NCBIfam" id="NF045515">
    <property type="entry name" value="Glp_gephyrin"/>
    <property type="match status" value="1"/>
</dbReference>
<keyword evidence="8 11" id="KW-0460">Magnesium</keyword>
<comment type="similarity">
    <text evidence="4 11">Belongs to the MoeA family.</text>
</comment>
<dbReference type="RefSeq" id="WP_369602463.1">
    <property type="nucleotide sequence ID" value="NZ_CP154858.1"/>
</dbReference>
<dbReference type="GO" id="GO:0005829">
    <property type="term" value="C:cytosol"/>
    <property type="evidence" value="ECO:0007669"/>
    <property type="project" value="TreeGrafter"/>
</dbReference>
<evidence type="ECO:0000256" key="5">
    <source>
        <dbReference type="ARBA" id="ARBA00022505"/>
    </source>
</evidence>
<dbReference type="InterPro" id="IPR038987">
    <property type="entry name" value="MoeA-like"/>
</dbReference>
<dbReference type="InterPro" id="IPR036688">
    <property type="entry name" value="MoeA_C_domain_IV_sf"/>
</dbReference>
<evidence type="ECO:0000256" key="4">
    <source>
        <dbReference type="ARBA" id="ARBA00010763"/>
    </source>
</evidence>
<evidence type="ECO:0000256" key="11">
    <source>
        <dbReference type="RuleBase" id="RU365090"/>
    </source>
</evidence>
<evidence type="ECO:0000256" key="1">
    <source>
        <dbReference type="ARBA" id="ARBA00001946"/>
    </source>
</evidence>
<dbReference type="EMBL" id="CP154858">
    <property type="protein sequence ID" value="XDT73472.1"/>
    <property type="molecule type" value="Genomic_DNA"/>
</dbReference>
<dbReference type="InterPro" id="IPR001453">
    <property type="entry name" value="MoaB/Mog_dom"/>
</dbReference>
<dbReference type="SUPFAM" id="SSF63882">
    <property type="entry name" value="MoeA N-terminal region -like"/>
    <property type="match status" value="1"/>
</dbReference>
<dbReference type="Gene3D" id="3.40.980.10">
    <property type="entry name" value="MoaB/Mog-like domain"/>
    <property type="match status" value="1"/>
</dbReference>
<evidence type="ECO:0000313" key="13">
    <source>
        <dbReference type="EMBL" id="XDT73472.1"/>
    </source>
</evidence>
<protein>
    <recommendedName>
        <fullName evidence="11">Molybdopterin molybdenumtransferase</fullName>
        <ecNumber evidence="11">2.10.1.1</ecNumber>
    </recommendedName>
</protein>
<evidence type="ECO:0000256" key="2">
    <source>
        <dbReference type="ARBA" id="ARBA00002901"/>
    </source>
</evidence>
<comment type="cofactor">
    <cofactor evidence="1 11">
        <name>Mg(2+)</name>
        <dbReference type="ChEBI" id="CHEBI:18420"/>
    </cofactor>
</comment>
<keyword evidence="6 11" id="KW-0808">Transferase</keyword>
<reference evidence="13" key="1">
    <citation type="submission" date="2024-05" db="EMBL/GenBank/DDBJ databases">
        <title>Genome sequencing of novel strain.</title>
        <authorList>
            <person name="Ganbat D."/>
            <person name="Ganbat S."/>
            <person name="Lee S.-J."/>
        </authorList>
    </citation>
    <scope>NUCLEOTIDE SEQUENCE</scope>
    <source>
        <strain evidence="13">SMD15-11</strain>
    </source>
</reference>
<dbReference type="EC" id="2.10.1.1" evidence="11"/>
<dbReference type="KEGG" id="tcd:AAIA72_05755"/>
<dbReference type="AlphaFoldDB" id="A0AB39UZZ0"/>
<evidence type="ECO:0000256" key="6">
    <source>
        <dbReference type="ARBA" id="ARBA00022679"/>
    </source>
</evidence>
<evidence type="ECO:0000256" key="3">
    <source>
        <dbReference type="ARBA" id="ARBA00005046"/>
    </source>
</evidence>
<dbReference type="Pfam" id="PF03454">
    <property type="entry name" value="MoeA_C"/>
    <property type="match status" value="1"/>
</dbReference>
<dbReference type="GO" id="GO:0006777">
    <property type="term" value="P:Mo-molybdopterin cofactor biosynthetic process"/>
    <property type="evidence" value="ECO:0007669"/>
    <property type="project" value="UniProtKB-UniRule"/>
</dbReference>
<dbReference type="SUPFAM" id="SSF63867">
    <property type="entry name" value="MoeA C-terminal domain-like"/>
    <property type="match status" value="1"/>
</dbReference>
<organism evidence="13">
    <name type="scientific">Thermohahella caldifontis</name>
    <dbReference type="NCBI Taxonomy" id="3142973"/>
    <lineage>
        <taxon>Bacteria</taxon>
        <taxon>Pseudomonadati</taxon>
        <taxon>Pseudomonadota</taxon>
        <taxon>Gammaproteobacteria</taxon>
        <taxon>Oceanospirillales</taxon>
        <taxon>Hahellaceae</taxon>
        <taxon>Thermohahella</taxon>
    </lineage>
</organism>
<proteinExistence type="inferred from homology"/>
<comment type="pathway">
    <text evidence="3 11">Cofactor biosynthesis; molybdopterin biosynthesis.</text>
</comment>
<evidence type="ECO:0000256" key="7">
    <source>
        <dbReference type="ARBA" id="ARBA00022723"/>
    </source>
</evidence>
<dbReference type="Pfam" id="PF00994">
    <property type="entry name" value="MoCF_biosynth"/>
    <property type="match status" value="1"/>
</dbReference>
<keyword evidence="7 11" id="KW-0479">Metal-binding</keyword>
<dbReference type="GO" id="GO:0061599">
    <property type="term" value="F:molybdopterin molybdotransferase activity"/>
    <property type="evidence" value="ECO:0007669"/>
    <property type="project" value="UniProtKB-UniRule"/>
</dbReference>
<dbReference type="Pfam" id="PF03453">
    <property type="entry name" value="MoeA_N"/>
    <property type="match status" value="1"/>
</dbReference>
<feature type="domain" description="MoaB/Mog" evidence="12">
    <location>
        <begin position="185"/>
        <end position="322"/>
    </location>
</feature>
<evidence type="ECO:0000256" key="8">
    <source>
        <dbReference type="ARBA" id="ARBA00022842"/>
    </source>
</evidence>
<dbReference type="Gene3D" id="2.40.340.10">
    <property type="entry name" value="MoeA, C-terminal, domain IV"/>
    <property type="match status" value="1"/>
</dbReference>
<comment type="catalytic activity">
    <reaction evidence="10">
        <text>adenylyl-molybdopterin + molybdate = Mo-molybdopterin + AMP + H(+)</text>
        <dbReference type="Rhea" id="RHEA:35047"/>
        <dbReference type="ChEBI" id="CHEBI:15378"/>
        <dbReference type="ChEBI" id="CHEBI:36264"/>
        <dbReference type="ChEBI" id="CHEBI:62727"/>
        <dbReference type="ChEBI" id="CHEBI:71302"/>
        <dbReference type="ChEBI" id="CHEBI:456215"/>
        <dbReference type="EC" id="2.10.1.1"/>
    </reaction>
</comment>
<keyword evidence="5 11" id="KW-0500">Molybdenum</keyword>
<gene>
    <name evidence="13" type="primary">glp</name>
    <name evidence="13" type="ORF">AAIA72_05755</name>
</gene>
<dbReference type="SMART" id="SM00852">
    <property type="entry name" value="MoCF_biosynth"/>
    <property type="match status" value="1"/>
</dbReference>
<evidence type="ECO:0000259" key="12">
    <source>
        <dbReference type="SMART" id="SM00852"/>
    </source>
</evidence>
<dbReference type="InterPro" id="IPR036425">
    <property type="entry name" value="MoaB/Mog-like_dom_sf"/>
</dbReference>
<name>A0AB39UZZ0_9GAMM</name>
<dbReference type="Gene3D" id="3.90.105.10">
    <property type="entry name" value="Molybdopterin biosynthesis moea protein, domain 2"/>
    <property type="match status" value="1"/>
</dbReference>
<dbReference type="GO" id="GO:0046872">
    <property type="term" value="F:metal ion binding"/>
    <property type="evidence" value="ECO:0007669"/>
    <property type="project" value="UniProtKB-UniRule"/>
</dbReference>
<sequence length="411" mass="43725">MSAGCCDTGGLTPLNDALAQILAVLNPVDGEETVALTASLGRILSRDVVSPVAVPPWDNSAMDGYAVRVQDLVQAEGRLPVSQRIPAGAVPQPLQPGTAARIFTGAPVPEGADAVIMQEVCREESGFLVTDARPQPGDNIRPRGQDLHEGQLMLPGGRRIRPQDMGLLASVGLAEVPVRRRLTVALLSSGDELCEPGQPLGEGQIYNSNRYTLRGLLSAWGCEIVDFGVMADTPEATEAALSRAAESADLVITSGGVSVGEEDHLKAAVERLGALNLWRLAIKPGKPLAWGRVGDAHYLGLPGNPMAVFVTALMVGRPVIRRLQGESAAEPLSVRLRASFSTRKPQKREEFLRCRAIRAGEEWVVERYANQSSGVLYSATWGNGLVRVPAGAVIQEGDLVEFLPFSDLIPG</sequence>